<dbReference type="PANTHER" id="PTHR34580">
    <property type="match status" value="1"/>
</dbReference>
<dbReference type="RefSeq" id="WP_097128997.1">
    <property type="nucleotide sequence ID" value="NZ_OCMT01000001.1"/>
</dbReference>
<dbReference type="GO" id="GO:0003677">
    <property type="term" value="F:DNA binding"/>
    <property type="evidence" value="ECO:0007669"/>
    <property type="project" value="UniProtKB-KW"/>
</dbReference>
<keyword evidence="4" id="KW-1185">Reference proteome</keyword>
<organism evidence="3 4">
    <name type="scientific">Pedobacter xixiisoli</name>
    <dbReference type="NCBI Taxonomy" id="1476464"/>
    <lineage>
        <taxon>Bacteria</taxon>
        <taxon>Pseudomonadati</taxon>
        <taxon>Bacteroidota</taxon>
        <taxon>Sphingobacteriia</taxon>
        <taxon>Sphingobacteriales</taxon>
        <taxon>Sphingobacteriaceae</taxon>
        <taxon>Pedobacter</taxon>
    </lineage>
</organism>
<evidence type="ECO:0000259" key="1">
    <source>
        <dbReference type="Pfam" id="PF13280"/>
    </source>
</evidence>
<dbReference type="EMBL" id="OCMT01000001">
    <property type="protein sequence ID" value="SOD12752.1"/>
    <property type="molecule type" value="Genomic_DNA"/>
</dbReference>
<dbReference type="PROSITE" id="PS52050">
    <property type="entry name" value="WYL"/>
    <property type="match status" value="1"/>
</dbReference>
<name>A0A285ZSX5_9SPHI</name>
<evidence type="ECO:0000259" key="2">
    <source>
        <dbReference type="Pfam" id="PF25583"/>
    </source>
</evidence>
<proteinExistence type="predicted"/>
<dbReference type="InterPro" id="IPR057727">
    <property type="entry name" value="WCX_dom"/>
</dbReference>
<dbReference type="PANTHER" id="PTHR34580:SF9">
    <property type="entry name" value="SLL5097 PROTEIN"/>
    <property type="match status" value="1"/>
</dbReference>
<dbReference type="InterPro" id="IPR051534">
    <property type="entry name" value="CBASS_pafABC_assoc_protein"/>
</dbReference>
<dbReference type="AlphaFoldDB" id="A0A285ZSX5"/>
<dbReference type="Pfam" id="PF25583">
    <property type="entry name" value="WCX"/>
    <property type="match status" value="1"/>
</dbReference>
<gene>
    <name evidence="3" type="ORF">SAMN06297358_0829</name>
</gene>
<protein>
    <submittedName>
        <fullName evidence="3">Predicted DNA-binding transcriptional regulator YafY, contains an HTH and WYL domains</fullName>
    </submittedName>
</protein>
<dbReference type="OrthoDB" id="43316at2"/>
<feature type="domain" description="WYL" evidence="1">
    <location>
        <begin position="156"/>
        <end position="220"/>
    </location>
</feature>
<sequence length="371" mass="43591">MAANKLALIRYKTIDDCLRNRYKKWTLESLIEKVSETLYELEGITSGVSKRTIQADIQLMRSDKLGYNAPIIVKDKRFYTYEDDSFSITKAPINNADVDKMKEIVGVLKQFNAFNYFDEMSDMITRLENNLHKSTHEGGNYIQLESNNQLKGMDYIPKLYQAILKKSALLIEYKSFKAQQSQHLIYYPYLLKEYRNRWFVIVKAKKGGMLLNLALDRIIEFQELPNEPFKAHEGIDFERYYSDLIGVTKSSNDRAHKVILEFDNRNAPYVITKPLHHTQELVAEKEKTTIFRIDVVLNYELEREILGFGECVKVLGPKILAQRIKRRLKGAQHLYYDEQEEDKKEKTTPQITVPLEKKEKEKVQQQWKLEL</sequence>
<reference evidence="4" key="1">
    <citation type="submission" date="2017-09" db="EMBL/GenBank/DDBJ databases">
        <authorList>
            <person name="Varghese N."/>
            <person name="Submissions S."/>
        </authorList>
    </citation>
    <scope>NUCLEOTIDE SEQUENCE [LARGE SCALE GENOMIC DNA]</scope>
    <source>
        <strain evidence="4">CGMCC 1.12803</strain>
    </source>
</reference>
<dbReference type="InterPro" id="IPR026881">
    <property type="entry name" value="WYL_dom"/>
</dbReference>
<keyword evidence="3" id="KW-0238">DNA-binding</keyword>
<dbReference type="Proteomes" id="UP000219281">
    <property type="component" value="Unassembled WGS sequence"/>
</dbReference>
<evidence type="ECO:0000313" key="3">
    <source>
        <dbReference type="EMBL" id="SOD12752.1"/>
    </source>
</evidence>
<dbReference type="Pfam" id="PF13280">
    <property type="entry name" value="WYL"/>
    <property type="match status" value="1"/>
</dbReference>
<feature type="domain" description="WCX" evidence="2">
    <location>
        <begin position="255"/>
        <end position="331"/>
    </location>
</feature>
<accession>A0A285ZSX5</accession>
<evidence type="ECO:0000313" key="4">
    <source>
        <dbReference type="Proteomes" id="UP000219281"/>
    </source>
</evidence>